<keyword evidence="6" id="KW-0813">Transport</keyword>
<comment type="subcellular location">
    <subcellularLocation>
        <location evidence="1 6">Cell membrane</location>
        <topology evidence="1 6">Multi-pass membrane protein</topology>
    </subcellularLocation>
</comment>
<organism evidence="8 9">
    <name type="scientific">Blautia pseudococcoides</name>
    <dbReference type="NCBI Taxonomy" id="1796616"/>
    <lineage>
        <taxon>Bacteria</taxon>
        <taxon>Bacillati</taxon>
        <taxon>Bacillota</taxon>
        <taxon>Clostridia</taxon>
        <taxon>Lachnospirales</taxon>
        <taxon>Lachnospiraceae</taxon>
        <taxon>Blautia</taxon>
    </lineage>
</organism>
<feature type="transmembrane region" description="Helical" evidence="6">
    <location>
        <begin position="21"/>
        <end position="41"/>
    </location>
</feature>
<feature type="transmembrane region" description="Helical" evidence="6">
    <location>
        <begin position="230"/>
        <end position="255"/>
    </location>
</feature>
<dbReference type="AlphaFoldDB" id="A0A1C7IAX6"/>
<dbReference type="STRING" id="1796616.A4V09_06185"/>
<evidence type="ECO:0000256" key="5">
    <source>
        <dbReference type="ARBA" id="ARBA00023136"/>
    </source>
</evidence>
<feature type="transmembrane region" description="Helical" evidence="6">
    <location>
        <begin position="61"/>
        <end position="82"/>
    </location>
</feature>
<feature type="transmembrane region" description="Helical" evidence="6">
    <location>
        <begin position="155"/>
        <end position="178"/>
    </location>
</feature>
<dbReference type="GO" id="GO:0055085">
    <property type="term" value="P:transmembrane transport"/>
    <property type="evidence" value="ECO:0007669"/>
    <property type="project" value="UniProtKB-UniRule"/>
</dbReference>
<dbReference type="InterPro" id="IPR003838">
    <property type="entry name" value="ABC3_permease_C"/>
</dbReference>
<comment type="similarity">
    <text evidence="6">Belongs to the ABC-4 integral membrane protein family.</text>
</comment>
<dbReference type="InterPro" id="IPR052536">
    <property type="entry name" value="ABC-4_Integral_Memb_Prot"/>
</dbReference>
<dbReference type="GO" id="GO:0005886">
    <property type="term" value="C:plasma membrane"/>
    <property type="evidence" value="ECO:0007669"/>
    <property type="project" value="UniProtKB-SubCell"/>
</dbReference>
<dbReference type="OrthoDB" id="9781780at2"/>
<dbReference type="PANTHER" id="PTHR46795">
    <property type="entry name" value="ABC TRANSPORTER PERMEASE-RELATED-RELATED"/>
    <property type="match status" value="1"/>
</dbReference>
<reference evidence="8" key="1">
    <citation type="submission" date="2017-04" db="EMBL/GenBank/DDBJ databases">
        <title>Complete Genome Sequences of Twelve Strains of a Stable Defined Moderately Diverse Mouse Microbiota 2 (sDMDMm2).</title>
        <authorList>
            <person name="Uchimura Y."/>
            <person name="Wyss M."/>
            <person name="Brugiroux S."/>
            <person name="Limenitakis J.P."/>
            <person name="Stecher B."/>
            <person name="McCoy K.D."/>
            <person name="Macpherson A.J."/>
        </authorList>
    </citation>
    <scope>NUCLEOTIDE SEQUENCE</scope>
    <source>
        <strain evidence="8">YL58</strain>
    </source>
</reference>
<sequence>MSLIRLTVSNFKRNLRNYLSLVLALAFSVFVFFNFQCVLYSDSMTVLNTYNKEYIDLIVRALSVIFGVFLFFFIWYATNVFLNQRKQEIGIYIFMGLDNKRIGKMYALEALFSGLFSLAAGLGAGVIFSKFFQMMLLRISDISVDIKFSFSLKPVLVTSGVFMAIYGLMVVKGYVSLVRSSVLDMLSGAKQKEMKPEPVFLTAFKIILGVGVLGAGYYCAVKTGDIDSLGYALAAVILVIAGTYFLYGGLIPWLVRRLTKNKQYLYQKQRNLWMNNLAFRLKRNYRTYAIVTVLMICSVTVLGSSMALKQRYERLEHFRTTYTCQVVAAKEADADEIQNGIEEENLVKYRSSIPILALDPEKLHSKYVSANYGITSESALKKAAEESGLSYEYAKLKDDECIHLTHIMLMSFMPEEKELVTIGDQEFRQIAESDVPYLGDLQNGLSVYVVSDAQYESLKHLGEVMYIYSFKFQDPDNLEASVPYLKSLAKTDGERFVGVNLIRTEDKEGAWVRVMYSLCVFMFATFILACGSIIFIKLNNEAAEDAERYKVLQKIGIQRGTLYRSMKNEIRFTYYCPFVLMVLTSYFAIHAVGTVMKEDLFRINVYSAAAILIIFSVIYIISVHAFRKKVLDQK</sequence>
<dbReference type="Pfam" id="PF02687">
    <property type="entry name" value="FtsX"/>
    <property type="match status" value="1"/>
</dbReference>
<feature type="domain" description="ABC3 transporter permease C-terminal" evidence="7">
    <location>
        <begin position="62"/>
        <end position="170"/>
    </location>
</feature>
<feature type="transmembrane region" description="Helical" evidence="6">
    <location>
        <begin position="103"/>
        <end position="128"/>
    </location>
</feature>
<proteinExistence type="inferred from homology"/>
<evidence type="ECO:0000256" key="6">
    <source>
        <dbReference type="PIRNR" id="PIRNR018968"/>
    </source>
</evidence>
<name>A0A1C7IAX6_9FIRM</name>
<dbReference type="Proteomes" id="UP000092574">
    <property type="component" value="Chromosome"/>
</dbReference>
<accession>A0A1C7IAX6</accession>
<keyword evidence="2 6" id="KW-1003">Cell membrane</keyword>
<feature type="transmembrane region" description="Helical" evidence="6">
    <location>
        <begin position="572"/>
        <end position="593"/>
    </location>
</feature>
<evidence type="ECO:0000256" key="2">
    <source>
        <dbReference type="ARBA" id="ARBA00022475"/>
    </source>
</evidence>
<feature type="transmembrane region" description="Helical" evidence="6">
    <location>
        <begin position="605"/>
        <end position="626"/>
    </location>
</feature>
<feature type="transmembrane region" description="Helical" evidence="6">
    <location>
        <begin position="288"/>
        <end position="308"/>
    </location>
</feature>
<dbReference type="EMBL" id="CP015405">
    <property type="protein sequence ID" value="ANU75392.1"/>
    <property type="molecule type" value="Genomic_DNA"/>
</dbReference>
<dbReference type="RefSeq" id="WP_065541596.1">
    <property type="nucleotide sequence ID" value="NZ_CP015405.2"/>
</dbReference>
<keyword evidence="3 6" id="KW-0812">Transmembrane</keyword>
<protein>
    <submittedName>
        <fullName evidence="8">ABC transporter permease</fullName>
    </submittedName>
</protein>
<evidence type="ECO:0000259" key="7">
    <source>
        <dbReference type="Pfam" id="PF02687"/>
    </source>
</evidence>
<keyword evidence="9" id="KW-1185">Reference proteome</keyword>
<feature type="transmembrane region" description="Helical" evidence="6">
    <location>
        <begin position="514"/>
        <end position="536"/>
    </location>
</feature>
<evidence type="ECO:0000256" key="4">
    <source>
        <dbReference type="ARBA" id="ARBA00022989"/>
    </source>
</evidence>
<dbReference type="PANTHER" id="PTHR46795:SF3">
    <property type="entry name" value="ABC TRANSPORTER PERMEASE"/>
    <property type="match status" value="1"/>
</dbReference>
<keyword evidence="4 6" id="KW-1133">Transmembrane helix</keyword>
<feature type="transmembrane region" description="Helical" evidence="6">
    <location>
        <begin position="199"/>
        <end position="218"/>
    </location>
</feature>
<evidence type="ECO:0000256" key="1">
    <source>
        <dbReference type="ARBA" id="ARBA00004651"/>
    </source>
</evidence>
<gene>
    <name evidence="8" type="ORF">A4V09_06185</name>
</gene>
<dbReference type="InterPro" id="IPR027022">
    <property type="entry name" value="ABC_permease_BceB-typ"/>
</dbReference>
<dbReference type="PIRSF" id="PIRSF018968">
    <property type="entry name" value="ABC_permease_BceB"/>
    <property type="match status" value="1"/>
</dbReference>
<evidence type="ECO:0000256" key="3">
    <source>
        <dbReference type="ARBA" id="ARBA00022692"/>
    </source>
</evidence>
<evidence type="ECO:0000313" key="9">
    <source>
        <dbReference type="Proteomes" id="UP000092574"/>
    </source>
</evidence>
<dbReference type="KEGG" id="byl:A4V09_06185"/>
<evidence type="ECO:0000313" key="8">
    <source>
        <dbReference type="EMBL" id="ANU75392.1"/>
    </source>
</evidence>
<keyword evidence="5 6" id="KW-0472">Membrane</keyword>